<comment type="caution">
    <text evidence="2">The sequence shown here is derived from an EMBL/GenBank/DDBJ whole genome shotgun (WGS) entry which is preliminary data.</text>
</comment>
<gene>
    <name evidence="2" type="ORF">APR03_002902</name>
</gene>
<dbReference type="InterPro" id="IPR025475">
    <property type="entry name" value="DUF4326"/>
</dbReference>
<dbReference type="EMBL" id="JAMTCS010000008">
    <property type="protein sequence ID" value="MCP2265546.1"/>
    <property type="molecule type" value="Genomic_DNA"/>
</dbReference>
<sequence>MPDRIQLRRTKGWRKPEGAVVVARPSKWGNPFRPVRCDRRLHDDGYSELVGPHWHVVADDQHVLALRWKTRGEALANAVRCYRLRVTNPKSYAWEEIRAELAGRDLACWCPLDQPCHADVLLEIANGGAPA</sequence>
<dbReference type="AlphaFoldDB" id="A0A9X2JVX5"/>
<dbReference type="Proteomes" id="UP001139493">
    <property type="component" value="Unassembled WGS sequence"/>
</dbReference>
<dbReference type="RefSeq" id="WP_253836752.1">
    <property type="nucleotide sequence ID" value="NZ_JAMTCS010000008.1"/>
</dbReference>
<proteinExistence type="predicted"/>
<feature type="domain" description="DUF4326" evidence="1">
    <location>
        <begin position="9"/>
        <end position="123"/>
    </location>
</feature>
<protein>
    <recommendedName>
        <fullName evidence="1">DUF4326 domain-containing protein</fullName>
    </recommendedName>
</protein>
<reference evidence="2" key="1">
    <citation type="submission" date="2022-06" db="EMBL/GenBank/DDBJ databases">
        <title>Genomic Encyclopedia of Archaeal and Bacterial Type Strains, Phase II (KMG-II): from individual species to whole genera.</title>
        <authorList>
            <person name="Goeker M."/>
        </authorList>
    </citation>
    <scope>NUCLEOTIDE SEQUENCE</scope>
    <source>
        <strain evidence="2">DSM 26652</strain>
    </source>
</reference>
<keyword evidence="3" id="KW-1185">Reference proteome</keyword>
<accession>A0A9X2JVX5</accession>
<organism evidence="2 3">
    <name type="scientific">Promicromonospora thailandica</name>
    <dbReference type="NCBI Taxonomy" id="765201"/>
    <lineage>
        <taxon>Bacteria</taxon>
        <taxon>Bacillati</taxon>
        <taxon>Actinomycetota</taxon>
        <taxon>Actinomycetes</taxon>
        <taxon>Micrococcales</taxon>
        <taxon>Promicromonosporaceae</taxon>
        <taxon>Promicromonospora</taxon>
    </lineage>
</organism>
<name>A0A9X2JVX5_9MICO</name>
<dbReference type="Pfam" id="PF14216">
    <property type="entry name" value="DUF4326"/>
    <property type="match status" value="1"/>
</dbReference>
<evidence type="ECO:0000313" key="3">
    <source>
        <dbReference type="Proteomes" id="UP001139493"/>
    </source>
</evidence>
<evidence type="ECO:0000259" key="1">
    <source>
        <dbReference type="Pfam" id="PF14216"/>
    </source>
</evidence>
<evidence type="ECO:0000313" key="2">
    <source>
        <dbReference type="EMBL" id="MCP2265546.1"/>
    </source>
</evidence>